<comment type="catalytic activity">
    <reaction evidence="1">
        <text>inosine + phosphate = alpha-D-ribose 1-phosphate + hypoxanthine</text>
        <dbReference type="Rhea" id="RHEA:27646"/>
        <dbReference type="ChEBI" id="CHEBI:17368"/>
        <dbReference type="ChEBI" id="CHEBI:17596"/>
        <dbReference type="ChEBI" id="CHEBI:43474"/>
        <dbReference type="ChEBI" id="CHEBI:57720"/>
        <dbReference type="EC" id="2.4.2.1"/>
    </reaction>
    <physiologicalReaction direction="left-to-right" evidence="1">
        <dbReference type="Rhea" id="RHEA:27647"/>
    </physiologicalReaction>
</comment>
<keyword evidence="14" id="KW-1185">Reference proteome</keyword>
<keyword evidence="4" id="KW-0479">Metal-binding</keyword>
<evidence type="ECO:0000256" key="8">
    <source>
        <dbReference type="ARBA" id="ARBA00048968"/>
    </source>
</evidence>
<dbReference type="InterPro" id="IPR003730">
    <property type="entry name" value="Cu_polyphenol_OxRdtase"/>
</dbReference>
<evidence type="ECO:0000313" key="14">
    <source>
        <dbReference type="Proteomes" id="UP000289132"/>
    </source>
</evidence>
<evidence type="ECO:0000256" key="4">
    <source>
        <dbReference type="ARBA" id="ARBA00022723"/>
    </source>
</evidence>
<dbReference type="InterPro" id="IPR011324">
    <property type="entry name" value="Cytotoxic_necrot_fac-like_cat"/>
</dbReference>
<gene>
    <name evidence="11" type="ORF">ATR_1234</name>
    <name evidence="12" type="ORF">CRU87_07065</name>
</gene>
<dbReference type="GO" id="GO:0016787">
    <property type="term" value="F:hydrolase activity"/>
    <property type="evidence" value="ECO:0007669"/>
    <property type="project" value="UniProtKB-KW"/>
</dbReference>
<accession>A0AAD0QJL2</accession>
<name>A0AAD0QJL2_9BACT</name>
<dbReference type="NCBIfam" id="TIGR00726">
    <property type="entry name" value="peptidoglycan editing factor PgeF"/>
    <property type="match status" value="1"/>
</dbReference>
<dbReference type="AlphaFoldDB" id="A0AAD0QJL2"/>
<dbReference type="GO" id="GO:0017061">
    <property type="term" value="F:S-methyl-5-thioadenosine phosphorylase activity"/>
    <property type="evidence" value="ECO:0007669"/>
    <property type="project" value="UniProtKB-EC"/>
</dbReference>
<evidence type="ECO:0000256" key="5">
    <source>
        <dbReference type="ARBA" id="ARBA00022801"/>
    </source>
</evidence>
<evidence type="ECO:0000256" key="7">
    <source>
        <dbReference type="ARBA" id="ARBA00047989"/>
    </source>
</evidence>
<dbReference type="PANTHER" id="PTHR30616">
    <property type="entry name" value="UNCHARACTERIZED PROTEIN YFIH"/>
    <property type="match status" value="1"/>
</dbReference>
<comment type="catalytic activity">
    <reaction evidence="9">
        <text>S-methyl-5'-thioadenosine + phosphate = 5-(methylsulfanyl)-alpha-D-ribose 1-phosphate + adenine</text>
        <dbReference type="Rhea" id="RHEA:11852"/>
        <dbReference type="ChEBI" id="CHEBI:16708"/>
        <dbReference type="ChEBI" id="CHEBI:17509"/>
        <dbReference type="ChEBI" id="CHEBI:43474"/>
        <dbReference type="ChEBI" id="CHEBI:58533"/>
        <dbReference type="EC" id="2.4.2.28"/>
    </reaction>
    <physiologicalReaction direction="left-to-right" evidence="9">
        <dbReference type="Rhea" id="RHEA:11853"/>
    </physiologicalReaction>
</comment>
<evidence type="ECO:0000313" key="13">
    <source>
        <dbReference type="Proteomes" id="UP000254504"/>
    </source>
</evidence>
<evidence type="ECO:0000256" key="9">
    <source>
        <dbReference type="ARBA" id="ARBA00049893"/>
    </source>
</evidence>
<dbReference type="InterPro" id="IPR038371">
    <property type="entry name" value="Cu_polyphenol_OxRdtase_sf"/>
</dbReference>
<keyword evidence="3" id="KW-0808">Transferase</keyword>
<evidence type="ECO:0000313" key="12">
    <source>
        <dbReference type="EMBL" id="RXJ90981.1"/>
    </source>
</evidence>
<evidence type="ECO:0000256" key="2">
    <source>
        <dbReference type="ARBA" id="ARBA00007353"/>
    </source>
</evidence>
<comment type="similarity">
    <text evidence="2 10">Belongs to the purine nucleoside phosphorylase YfiH/LACC1 family.</text>
</comment>
<keyword evidence="6" id="KW-0862">Zinc</keyword>
<evidence type="ECO:0000313" key="11">
    <source>
        <dbReference type="EMBL" id="AXK49093.1"/>
    </source>
</evidence>
<dbReference type="Proteomes" id="UP000254504">
    <property type="component" value="Chromosome"/>
</dbReference>
<dbReference type="EMBL" id="PDKD01000011">
    <property type="protein sequence ID" value="RXJ90981.1"/>
    <property type="molecule type" value="Genomic_DNA"/>
</dbReference>
<comment type="catalytic activity">
    <reaction evidence="7">
        <text>adenosine + H2O + H(+) = inosine + NH4(+)</text>
        <dbReference type="Rhea" id="RHEA:24408"/>
        <dbReference type="ChEBI" id="CHEBI:15377"/>
        <dbReference type="ChEBI" id="CHEBI:15378"/>
        <dbReference type="ChEBI" id="CHEBI:16335"/>
        <dbReference type="ChEBI" id="CHEBI:17596"/>
        <dbReference type="ChEBI" id="CHEBI:28938"/>
        <dbReference type="EC" id="3.5.4.4"/>
    </reaction>
    <physiologicalReaction direction="left-to-right" evidence="7">
        <dbReference type="Rhea" id="RHEA:24409"/>
    </physiologicalReaction>
</comment>
<evidence type="ECO:0000256" key="10">
    <source>
        <dbReference type="RuleBase" id="RU361274"/>
    </source>
</evidence>
<dbReference type="KEGG" id="atp:ATR_1234"/>
<organism evidence="11 13">
    <name type="scientific">Aliarcobacter trophiarum LMG 25534</name>
    <dbReference type="NCBI Taxonomy" id="1032241"/>
    <lineage>
        <taxon>Bacteria</taxon>
        <taxon>Pseudomonadati</taxon>
        <taxon>Campylobacterota</taxon>
        <taxon>Epsilonproteobacteria</taxon>
        <taxon>Campylobacterales</taxon>
        <taxon>Arcobacteraceae</taxon>
        <taxon>Aliarcobacter</taxon>
    </lineage>
</organism>
<reference evidence="12 14" key="1">
    <citation type="submission" date="2017-10" db="EMBL/GenBank/DDBJ databases">
        <title>Genomics of the genus Arcobacter.</title>
        <authorList>
            <person name="Perez-Cataluna A."/>
            <person name="Figueras M.J."/>
        </authorList>
    </citation>
    <scope>NUCLEOTIDE SEQUENCE [LARGE SCALE GENOMIC DNA]</scope>
    <source>
        <strain evidence="12 14">LMG 25534</strain>
    </source>
</reference>
<sequence length="222" mass="25286">MGIKYFFSNSFDGNLAFHVEDDKNIVIKNRRDLAKKHNYKDEDLVYMNQIHTDNIVVVDENSPKLIDNCDAIITKSKNIPLMVMVADCIPILMYDENKGVVAAIHAGRNSTFKEIAKKTAQIFIDKFYSNPKEIKVILGPSIQKCCYEVSLDMAKIVENSFGKKFVENRNIDLQSINKKQLNDLSILDIEISNICTKCGNMPYFSYRKDVKTGRFAGVVQVD</sequence>
<dbReference type="SUPFAM" id="SSF64438">
    <property type="entry name" value="CNF1/YfiH-like putative cysteine hydrolases"/>
    <property type="match status" value="1"/>
</dbReference>
<dbReference type="CDD" id="cd16833">
    <property type="entry name" value="YfiH"/>
    <property type="match status" value="1"/>
</dbReference>
<proteinExistence type="inferred from homology"/>
<dbReference type="Pfam" id="PF02578">
    <property type="entry name" value="Cu-oxidase_4"/>
    <property type="match status" value="1"/>
</dbReference>
<dbReference type="PANTHER" id="PTHR30616:SF2">
    <property type="entry name" value="PURINE NUCLEOSIDE PHOSPHORYLASE LACC1"/>
    <property type="match status" value="1"/>
</dbReference>
<evidence type="ECO:0000256" key="3">
    <source>
        <dbReference type="ARBA" id="ARBA00022679"/>
    </source>
</evidence>
<reference evidence="11 13" key="2">
    <citation type="submission" date="2018-07" db="EMBL/GenBank/DDBJ databases">
        <title>Complete genome of the Arcobacter trophiarum type strain LMG 25534.</title>
        <authorList>
            <person name="Miller W.G."/>
            <person name="Yee E."/>
        </authorList>
    </citation>
    <scope>NUCLEOTIDE SEQUENCE [LARGE SCALE GENOMIC DNA]</scope>
    <source>
        <strain evidence="11 13">LMG 25534</strain>
    </source>
</reference>
<evidence type="ECO:0000256" key="6">
    <source>
        <dbReference type="ARBA" id="ARBA00022833"/>
    </source>
</evidence>
<dbReference type="Proteomes" id="UP000289132">
    <property type="component" value="Unassembled WGS sequence"/>
</dbReference>
<dbReference type="GO" id="GO:0005507">
    <property type="term" value="F:copper ion binding"/>
    <property type="evidence" value="ECO:0007669"/>
    <property type="project" value="TreeGrafter"/>
</dbReference>
<dbReference type="EMBL" id="CP031367">
    <property type="protein sequence ID" value="AXK49093.1"/>
    <property type="molecule type" value="Genomic_DNA"/>
</dbReference>
<evidence type="ECO:0000256" key="1">
    <source>
        <dbReference type="ARBA" id="ARBA00000553"/>
    </source>
</evidence>
<comment type="catalytic activity">
    <reaction evidence="8">
        <text>adenosine + phosphate = alpha-D-ribose 1-phosphate + adenine</text>
        <dbReference type="Rhea" id="RHEA:27642"/>
        <dbReference type="ChEBI" id="CHEBI:16335"/>
        <dbReference type="ChEBI" id="CHEBI:16708"/>
        <dbReference type="ChEBI" id="CHEBI:43474"/>
        <dbReference type="ChEBI" id="CHEBI:57720"/>
        <dbReference type="EC" id="2.4.2.1"/>
    </reaction>
    <physiologicalReaction direction="left-to-right" evidence="8">
        <dbReference type="Rhea" id="RHEA:27643"/>
    </physiologicalReaction>
</comment>
<dbReference type="Gene3D" id="3.60.140.10">
    <property type="entry name" value="CNF1/YfiH-like putative cysteine hydrolases"/>
    <property type="match status" value="1"/>
</dbReference>
<dbReference type="RefSeq" id="WP_115428595.1">
    <property type="nucleotide sequence ID" value="NZ_CP031367.1"/>
</dbReference>
<protein>
    <recommendedName>
        <fullName evidence="10">Purine nucleoside phosphorylase</fullName>
    </recommendedName>
</protein>
<keyword evidence="5" id="KW-0378">Hydrolase</keyword>